<keyword evidence="7" id="KW-1185">Reference proteome</keyword>
<dbReference type="PANTHER" id="PTHR47117">
    <property type="entry name" value="STAR-RELATED LIPID TRANSFER PROTEIN 9"/>
    <property type="match status" value="1"/>
</dbReference>
<keyword evidence="2" id="KW-0067">ATP-binding</keyword>
<dbReference type="OrthoDB" id="3176171at2759"/>
<dbReference type="GO" id="GO:0007018">
    <property type="term" value="P:microtubule-based movement"/>
    <property type="evidence" value="ECO:0007669"/>
    <property type="project" value="InterPro"/>
</dbReference>
<reference evidence="6" key="2">
    <citation type="submission" date="2021-02" db="UniProtKB">
        <authorList>
            <consortium name="EnsemblMetazoa"/>
        </authorList>
    </citation>
    <scope>IDENTIFICATION</scope>
    <source>
        <strain evidence="6">JHB</strain>
    </source>
</reference>
<dbReference type="GO" id="GO:0008017">
    <property type="term" value="F:microtubule binding"/>
    <property type="evidence" value="ECO:0007669"/>
    <property type="project" value="InterPro"/>
</dbReference>
<comment type="similarity">
    <text evidence="3">Belongs to the TRAFAC class myosin-kinesin ATPase superfamily. Kinesin family.</text>
</comment>
<dbReference type="GO" id="GO:0003777">
    <property type="term" value="F:microtubule motor activity"/>
    <property type="evidence" value="ECO:0007669"/>
    <property type="project" value="InterPro"/>
</dbReference>
<proteinExistence type="inferred from homology"/>
<feature type="domain" description="Kinesin motor" evidence="4">
    <location>
        <begin position="3"/>
        <end position="118"/>
    </location>
</feature>
<evidence type="ECO:0000313" key="7">
    <source>
        <dbReference type="Proteomes" id="UP000002320"/>
    </source>
</evidence>
<dbReference type="HOGENOM" id="CLU_2075440_0_0_1"/>
<evidence type="ECO:0000313" key="5">
    <source>
        <dbReference type="EMBL" id="EDS31294.1"/>
    </source>
</evidence>
<dbReference type="VEuPathDB" id="VectorBase:CQUJHB008653"/>
<accession>B0W3F1</accession>
<evidence type="ECO:0000256" key="2">
    <source>
        <dbReference type="ARBA" id="ARBA00022840"/>
    </source>
</evidence>
<reference evidence="5" key="1">
    <citation type="submission" date="2007-03" db="EMBL/GenBank/DDBJ databases">
        <title>Annotation of Culex pipiens quinquefasciatus.</title>
        <authorList>
            <consortium name="The Broad Institute Genome Sequencing Platform"/>
            <person name="Atkinson P.W."/>
            <person name="Hemingway J."/>
            <person name="Christensen B.M."/>
            <person name="Higgs S."/>
            <person name="Kodira C."/>
            <person name="Hannick L."/>
            <person name="Megy K."/>
            <person name="O'Leary S."/>
            <person name="Pearson M."/>
            <person name="Haas B.J."/>
            <person name="Mauceli E."/>
            <person name="Wortman J.R."/>
            <person name="Lee N.H."/>
            <person name="Guigo R."/>
            <person name="Stanke M."/>
            <person name="Alvarado L."/>
            <person name="Amedeo P."/>
            <person name="Antoine C.H."/>
            <person name="Arensburger P."/>
            <person name="Bidwell S.L."/>
            <person name="Crawford M."/>
            <person name="Camaro F."/>
            <person name="Devon K."/>
            <person name="Engels R."/>
            <person name="Hammond M."/>
            <person name="Howarth C."/>
            <person name="Koehrsen M."/>
            <person name="Lawson D."/>
            <person name="Montgomery P."/>
            <person name="Nene V."/>
            <person name="Nusbaum C."/>
            <person name="Puiu D."/>
            <person name="Romero-Severson J."/>
            <person name="Severson D.W."/>
            <person name="Shumway M."/>
            <person name="Sisk P."/>
            <person name="Stolte C."/>
            <person name="Zeng Q."/>
            <person name="Eisenstadt E."/>
            <person name="Fraser-Liggett C."/>
            <person name="Strausberg R."/>
            <person name="Galagan J."/>
            <person name="Birren B."/>
            <person name="Collins F.H."/>
        </authorList>
    </citation>
    <scope>NUCLEOTIDE SEQUENCE [LARGE SCALE GENOMIC DNA]</scope>
    <source>
        <strain evidence="5">JHB</strain>
    </source>
</reference>
<protein>
    <recommendedName>
        <fullName evidence="4">Kinesin motor domain-containing protein</fullName>
    </recommendedName>
</protein>
<dbReference type="InterPro" id="IPR027417">
    <property type="entry name" value="P-loop_NTPase"/>
</dbReference>
<evidence type="ECO:0000313" key="6">
    <source>
        <dbReference type="EnsemblMetazoa" id="CPIJ001695-PA"/>
    </source>
</evidence>
<dbReference type="InParanoid" id="B0W3F1"/>
<dbReference type="EnsemblMetazoa" id="CPIJ001695-RA">
    <property type="protein sequence ID" value="CPIJ001695-PA"/>
    <property type="gene ID" value="CPIJ001695"/>
</dbReference>
<dbReference type="PROSITE" id="PS50067">
    <property type="entry name" value="KINESIN_MOTOR_2"/>
    <property type="match status" value="1"/>
</dbReference>
<dbReference type="SUPFAM" id="SSF52540">
    <property type="entry name" value="P-loop containing nucleoside triphosphate hydrolases"/>
    <property type="match status" value="1"/>
</dbReference>
<dbReference type="VEuPathDB" id="VectorBase:CPIJ001695"/>
<dbReference type="STRING" id="7176.B0W3F1"/>
<evidence type="ECO:0000259" key="4">
    <source>
        <dbReference type="PROSITE" id="PS50067"/>
    </source>
</evidence>
<dbReference type="Gene3D" id="3.40.850.10">
    <property type="entry name" value="Kinesin motor domain"/>
    <property type="match status" value="1"/>
</dbReference>
<evidence type="ECO:0000256" key="1">
    <source>
        <dbReference type="ARBA" id="ARBA00022741"/>
    </source>
</evidence>
<evidence type="ECO:0000256" key="3">
    <source>
        <dbReference type="PROSITE-ProRule" id="PRU00283"/>
    </source>
</evidence>
<sequence>MASLKVAVRVRPFNQRENELGAKLIVQMDGKKTRLLKPKVAGLLNGGANLPGSGSGLEPWNDFTFDHSYWSVDESDGHFTPQERVFEDLGTEIVDCAFQGMKWWPPGGAIRVKKTEIH</sequence>
<gene>
    <name evidence="6" type="primary">6032670</name>
    <name evidence="5" type="ORF">CpipJ_CPIJ001695</name>
</gene>
<name>B0W3F1_CULQU</name>
<dbReference type="GO" id="GO:0005524">
    <property type="term" value="F:ATP binding"/>
    <property type="evidence" value="ECO:0007669"/>
    <property type="project" value="UniProtKB-KW"/>
</dbReference>
<comment type="caution">
    <text evidence="3">Lacks conserved residue(s) required for the propagation of feature annotation.</text>
</comment>
<dbReference type="AlphaFoldDB" id="B0W3F1"/>
<keyword evidence="1" id="KW-0547">Nucleotide-binding</keyword>
<dbReference type="InterPro" id="IPR036961">
    <property type="entry name" value="Kinesin_motor_dom_sf"/>
</dbReference>
<dbReference type="Proteomes" id="UP000002320">
    <property type="component" value="Unassembled WGS sequence"/>
</dbReference>
<dbReference type="EMBL" id="DS231831">
    <property type="protein sequence ID" value="EDS31294.1"/>
    <property type="molecule type" value="Genomic_DNA"/>
</dbReference>
<organism>
    <name type="scientific">Culex quinquefasciatus</name>
    <name type="common">Southern house mosquito</name>
    <name type="synonym">Culex pungens</name>
    <dbReference type="NCBI Taxonomy" id="7176"/>
    <lineage>
        <taxon>Eukaryota</taxon>
        <taxon>Metazoa</taxon>
        <taxon>Ecdysozoa</taxon>
        <taxon>Arthropoda</taxon>
        <taxon>Hexapoda</taxon>
        <taxon>Insecta</taxon>
        <taxon>Pterygota</taxon>
        <taxon>Neoptera</taxon>
        <taxon>Endopterygota</taxon>
        <taxon>Diptera</taxon>
        <taxon>Nematocera</taxon>
        <taxon>Culicoidea</taxon>
        <taxon>Culicidae</taxon>
        <taxon>Culicinae</taxon>
        <taxon>Culicini</taxon>
        <taxon>Culex</taxon>
        <taxon>Culex</taxon>
    </lineage>
</organism>
<dbReference type="KEGG" id="cqu:CpipJ_CPIJ001695"/>
<dbReference type="eggNOG" id="KOG0245">
    <property type="taxonomic scope" value="Eukaryota"/>
</dbReference>
<dbReference type="InterPro" id="IPR001752">
    <property type="entry name" value="Kinesin_motor_dom"/>
</dbReference>